<gene>
    <name evidence="1" type="ORF">HIBIKMCM_00010</name>
</gene>
<keyword evidence="2" id="KW-1185">Reference proteome</keyword>
<dbReference type="Proteomes" id="UP001182455">
    <property type="component" value="Segment"/>
</dbReference>
<evidence type="ECO:0000313" key="2">
    <source>
        <dbReference type="Proteomes" id="UP001182455"/>
    </source>
</evidence>
<proteinExistence type="predicted"/>
<evidence type="ECO:0000313" key="1">
    <source>
        <dbReference type="EMBL" id="WLW40577.1"/>
    </source>
</evidence>
<dbReference type="EMBL" id="OR367448">
    <property type="protein sequence ID" value="WLW40577.1"/>
    <property type="molecule type" value="Genomic_DNA"/>
</dbReference>
<sequence>MEFEVKQKPAEPAFEPITVTFTIENRAELAAFVALGGRNVSVADFLQAKEGDSLGFDRNVAKNVFAPFYHKLKPLLA</sequence>
<organism evidence="1 2">
    <name type="scientific">Ralstonia phage BOESR1</name>
    <dbReference type="NCBI Taxonomy" id="3034917"/>
    <lineage>
        <taxon>Viruses</taxon>
        <taxon>Duplodnaviria</taxon>
        <taxon>Heunggongvirae</taxon>
        <taxon>Uroviricota</taxon>
        <taxon>Caudoviricetes</taxon>
        <taxon>Autographivirales</taxon>
        <taxon>Autographivirales incertae sedis</taxon>
        <taxon>Boesrvirus</taxon>
        <taxon>Boesrvirus BOESR1</taxon>
    </lineage>
</organism>
<protein>
    <submittedName>
        <fullName evidence="1">Uncharacterized protein</fullName>
    </submittedName>
</protein>
<accession>A0AA50F2U0</accession>
<reference evidence="1" key="1">
    <citation type="submission" date="2023-07" db="EMBL/GenBank/DDBJ databases">
        <title>First report of Ralstonia pseudosolanacearum infecting Boesenbergia rotunda from Thailand.</title>
        <authorList>
            <person name="Carroll S."/>
            <person name="McGreig S."/>
            <person name="Bryning A."/>
            <person name="Vicente J.G."/>
            <person name="Aspin A."/>
        </authorList>
    </citation>
    <scope>NUCLEOTIDE SEQUENCE</scope>
</reference>
<name>A0AA50F2U0_9CAUD</name>